<proteinExistence type="inferred from homology"/>
<dbReference type="InterPro" id="IPR017894">
    <property type="entry name" value="HTH_IS21_transposase_type"/>
</dbReference>
<feature type="region of interest" description="Disordered" evidence="5">
    <location>
        <begin position="38"/>
        <end position="57"/>
    </location>
</feature>
<reference evidence="8" key="1">
    <citation type="submission" date="2021-01" db="EMBL/GenBank/DDBJ databases">
        <title>Lacisediminihabitans sp. nov. strain G11-30, isolated from Antarctic Soil.</title>
        <authorList>
            <person name="Li J."/>
        </authorList>
    </citation>
    <scope>NUCLEOTIDE SEQUENCE</scope>
    <source>
        <strain evidence="8">G11-30</strain>
    </source>
</reference>
<dbReference type="GO" id="GO:0032196">
    <property type="term" value="P:transposition"/>
    <property type="evidence" value="ECO:0007669"/>
    <property type="project" value="UniProtKB-KW"/>
</dbReference>
<dbReference type="InterPro" id="IPR054353">
    <property type="entry name" value="IstA-like_C"/>
</dbReference>
<accession>A0A934SLX2</accession>
<evidence type="ECO:0000256" key="5">
    <source>
        <dbReference type="SAM" id="MobiDB-lite"/>
    </source>
</evidence>
<protein>
    <submittedName>
        <fullName evidence="8">IS21 family transposase</fullName>
    </submittedName>
</protein>
<dbReference type="EMBL" id="JAEPES010000001">
    <property type="protein sequence ID" value="MBK4347091.1"/>
    <property type="molecule type" value="Genomic_DNA"/>
</dbReference>
<dbReference type="PANTHER" id="PTHR35004">
    <property type="entry name" value="TRANSPOSASE RV3428C-RELATED"/>
    <property type="match status" value="1"/>
</dbReference>
<evidence type="ECO:0000313" key="8">
    <source>
        <dbReference type="EMBL" id="MBK4347786.1"/>
    </source>
</evidence>
<name>A0A934SLX2_9MICO</name>
<dbReference type="PROSITE" id="PS50531">
    <property type="entry name" value="HTH_IS21"/>
    <property type="match status" value="1"/>
</dbReference>
<evidence type="ECO:0000313" key="7">
    <source>
        <dbReference type="EMBL" id="MBK4347091.1"/>
    </source>
</evidence>
<keyword evidence="4" id="KW-0233">DNA recombination</keyword>
<dbReference type="GO" id="GO:0003677">
    <property type="term" value="F:DNA binding"/>
    <property type="evidence" value="ECO:0007669"/>
    <property type="project" value="UniProtKB-KW"/>
</dbReference>
<dbReference type="Proteomes" id="UP000636458">
    <property type="component" value="Unassembled WGS sequence"/>
</dbReference>
<dbReference type="Pfam" id="PF22483">
    <property type="entry name" value="Mu-transpos_C_2"/>
    <property type="match status" value="1"/>
</dbReference>
<dbReference type="NCBIfam" id="NF033546">
    <property type="entry name" value="transpos_IS21"/>
    <property type="match status" value="1"/>
</dbReference>
<dbReference type="AlphaFoldDB" id="A0A934SLX2"/>
<gene>
    <name evidence="8" type="primary">istA</name>
    <name evidence="7" type="ORF">IV501_05540</name>
    <name evidence="8" type="ORF">IV501_09085</name>
</gene>
<keyword evidence="2" id="KW-0815">Transposition</keyword>
<evidence type="ECO:0000256" key="2">
    <source>
        <dbReference type="ARBA" id="ARBA00022578"/>
    </source>
</evidence>
<evidence type="ECO:0000259" key="6">
    <source>
        <dbReference type="PROSITE" id="PS50531"/>
    </source>
</evidence>
<dbReference type="EMBL" id="JAEPES010000003">
    <property type="protein sequence ID" value="MBK4347786.1"/>
    <property type="molecule type" value="Genomic_DNA"/>
</dbReference>
<sequence>MGSRVELFATIRRDARVEGLSVRELARRHGVHRRTVRQALEAADPPPRKPRVSPAPRLDPFKTAIDEMLKVDLDAPRKQRHTTRRILARLAEEHGASELSYSTVRDYVAKRRPVIDAEAGRGREVFVPQEHAPGAEAEVDFGELWVVLAGVKTKCHMFAFRLSFSGKAIHRVYPTQAQEAFLEGHIDAFEDLGGIPTRHIRYDNLTDAVAKVIYGTGRQRTENPRWVLFRSHYGFDAFYCRPGIEGAHEKGGIEGEVGRFRRTHLSPMPVVDSLAQLNDKCRQWDLDDENRRVNDRIRTVAQDFALERPLLAKVTAERFEPGLALAPRVNRSSLVRVRTANYSVPARMIGRPVRVSLRASEVVIFDGRTEIARHSRVVEMHGQSVKLDHYLEVLQHKPGAFPGSTALAQARASGVFTPAHEAFWAAARKTDGDAGGTKALIDVLLLHRSMTAEDVTAGITAAHTVGAVTADVVAVEARRHEALGGSRLGRPLVEHARGPERRVVSLTQRRLADPAAVIAGLPADTRPLPSVAAYDQLLRLPERTAPVPEPTMKKGTAS</sequence>
<evidence type="ECO:0000313" key="9">
    <source>
        <dbReference type="Proteomes" id="UP000636458"/>
    </source>
</evidence>
<comment type="caution">
    <text evidence="8">The sequence shown here is derived from an EMBL/GenBank/DDBJ whole genome shotgun (WGS) entry which is preliminary data.</text>
</comment>
<keyword evidence="3" id="KW-0238">DNA-binding</keyword>
<dbReference type="RefSeq" id="WP_200555352.1">
    <property type="nucleotide sequence ID" value="NZ_JAEPES010000001.1"/>
</dbReference>
<evidence type="ECO:0000256" key="4">
    <source>
        <dbReference type="ARBA" id="ARBA00023172"/>
    </source>
</evidence>
<organism evidence="8 9">
    <name type="scientific">Lacisediminihabitans changchengi</name>
    <dbReference type="NCBI Taxonomy" id="2787634"/>
    <lineage>
        <taxon>Bacteria</taxon>
        <taxon>Bacillati</taxon>
        <taxon>Actinomycetota</taxon>
        <taxon>Actinomycetes</taxon>
        <taxon>Micrococcales</taxon>
        <taxon>Microbacteriaceae</taxon>
        <taxon>Lacisediminihabitans</taxon>
    </lineage>
</organism>
<dbReference type="GO" id="GO:0006310">
    <property type="term" value="P:DNA recombination"/>
    <property type="evidence" value="ECO:0007669"/>
    <property type="project" value="UniProtKB-KW"/>
</dbReference>
<comment type="similarity">
    <text evidence="1">Belongs to the transposase IS21/IS408/IS1162 family.</text>
</comment>
<keyword evidence="9" id="KW-1185">Reference proteome</keyword>
<feature type="domain" description="HTH IS21-type" evidence="6">
    <location>
        <begin position="7"/>
        <end position="69"/>
    </location>
</feature>
<evidence type="ECO:0000256" key="3">
    <source>
        <dbReference type="ARBA" id="ARBA00023125"/>
    </source>
</evidence>
<evidence type="ECO:0000256" key="1">
    <source>
        <dbReference type="ARBA" id="ARBA00009277"/>
    </source>
</evidence>